<keyword evidence="2" id="KW-1133">Transmembrane helix</keyword>
<dbReference type="Proteomes" id="UP000469011">
    <property type="component" value="Unassembled WGS sequence"/>
</dbReference>
<keyword evidence="2" id="KW-0472">Membrane</keyword>
<reference evidence="3 4" key="1">
    <citation type="submission" date="2020-01" db="EMBL/GenBank/DDBJ databases">
        <title>Jiella pacifica sp. nov.</title>
        <authorList>
            <person name="Xue Z."/>
            <person name="Zhu S."/>
            <person name="Chen J."/>
            <person name="Yang J."/>
        </authorList>
    </citation>
    <scope>NUCLEOTIDE SEQUENCE [LARGE SCALE GENOMIC DNA]</scope>
    <source>
        <strain evidence="3 4">40Bstr34</strain>
    </source>
</reference>
<keyword evidence="4" id="KW-1185">Reference proteome</keyword>
<proteinExistence type="predicted"/>
<dbReference type="RefSeq" id="WP_163466203.1">
    <property type="nucleotide sequence ID" value="NZ_JAAAMG010000037.1"/>
</dbReference>
<accession>A0A6N9TCD6</accession>
<sequence length="182" mass="20067">MVFRLRDVSFKHVVVGLVSLAGALLAIGLITRKDVAEKPYLRIAGAGFIFNYRVADAYYGFTALVQKPVKTYSMIEARFEDPAGGPPHRVTQKLTPRASRYGLRSPPLRGIEAERPYHVSVRLIQNGDGAILFEDEFTVTSQISDRIVPPQPLTIGPGYRRNPNLPNGWTAPASDRGLDHPG</sequence>
<evidence type="ECO:0000256" key="1">
    <source>
        <dbReference type="SAM" id="MobiDB-lite"/>
    </source>
</evidence>
<dbReference type="AlphaFoldDB" id="A0A6N9TCD6"/>
<gene>
    <name evidence="3" type="ORF">GTK09_25375</name>
</gene>
<evidence type="ECO:0000256" key="2">
    <source>
        <dbReference type="SAM" id="Phobius"/>
    </source>
</evidence>
<protein>
    <submittedName>
        <fullName evidence="3">Uncharacterized protein</fullName>
    </submittedName>
</protein>
<keyword evidence="2" id="KW-0812">Transmembrane</keyword>
<evidence type="ECO:0000313" key="3">
    <source>
        <dbReference type="EMBL" id="NDW07746.1"/>
    </source>
</evidence>
<feature type="region of interest" description="Disordered" evidence="1">
    <location>
        <begin position="150"/>
        <end position="182"/>
    </location>
</feature>
<organism evidence="3 4">
    <name type="scientific">Jiella pacifica</name>
    <dbReference type="NCBI Taxonomy" id="2696469"/>
    <lineage>
        <taxon>Bacteria</taxon>
        <taxon>Pseudomonadati</taxon>
        <taxon>Pseudomonadota</taxon>
        <taxon>Alphaproteobacteria</taxon>
        <taxon>Hyphomicrobiales</taxon>
        <taxon>Aurantimonadaceae</taxon>
        <taxon>Jiella</taxon>
    </lineage>
</organism>
<evidence type="ECO:0000313" key="4">
    <source>
        <dbReference type="Proteomes" id="UP000469011"/>
    </source>
</evidence>
<name>A0A6N9TCD6_9HYPH</name>
<comment type="caution">
    <text evidence="3">The sequence shown here is derived from an EMBL/GenBank/DDBJ whole genome shotgun (WGS) entry which is preliminary data.</text>
</comment>
<dbReference type="EMBL" id="JAAAMG010000037">
    <property type="protein sequence ID" value="NDW07746.1"/>
    <property type="molecule type" value="Genomic_DNA"/>
</dbReference>
<feature type="transmembrane region" description="Helical" evidence="2">
    <location>
        <begin position="12"/>
        <end position="31"/>
    </location>
</feature>